<dbReference type="GO" id="GO:0005739">
    <property type="term" value="C:mitochondrion"/>
    <property type="evidence" value="ECO:0007669"/>
    <property type="project" value="TreeGrafter"/>
</dbReference>
<dbReference type="PROSITE" id="PS00060">
    <property type="entry name" value="ADH_IRON_2"/>
    <property type="match status" value="1"/>
</dbReference>
<dbReference type="FunFam" id="1.20.1090.10:FF:000001">
    <property type="entry name" value="Aldehyde-alcohol dehydrogenase"/>
    <property type="match status" value="1"/>
</dbReference>
<evidence type="ECO:0000256" key="1">
    <source>
        <dbReference type="ARBA" id="ARBA00023002"/>
    </source>
</evidence>
<dbReference type="Pfam" id="PF25137">
    <property type="entry name" value="ADH_Fe_C"/>
    <property type="match status" value="1"/>
</dbReference>
<organism evidence="4">
    <name type="scientific">Tetraselmis sp. GSL018</name>
    <dbReference type="NCBI Taxonomy" id="582737"/>
    <lineage>
        <taxon>Eukaryota</taxon>
        <taxon>Viridiplantae</taxon>
        <taxon>Chlorophyta</taxon>
        <taxon>core chlorophytes</taxon>
        <taxon>Chlorodendrophyceae</taxon>
        <taxon>Chlorodendrales</taxon>
        <taxon>Chlorodendraceae</taxon>
        <taxon>Tetraselmis</taxon>
    </lineage>
</organism>
<dbReference type="InterPro" id="IPR039697">
    <property type="entry name" value="Alcohol_dehydrogenase_Fe"/>
</dbReference>
<name>A0A061RCK2_9CHLO</name>
<dbReference type="SUPFAM" id="SSF56796">
    <property type="entry name" value="Dehydroquinate synthase-like"/>
    <property type="match status" value="1"/>
</dbReference>
<dbReference type="PROSITE" id="PS00913">
    <property type="entry name" value="ADH_IRON_1"/>
    <property type="match status" value="1"/>
</dbReference>
<evidence type="ECO:0000259" key="2">
    <source>
        <dbReference type="Pfam" id="PF00465"/>
    </source>
</evidence>
<dbReference type="PANTHER" id="PTHR11496">
    <property type="entry name" value="ALCOHOL DEHYDROGENASE"/>
    <property type="match status" value="1"/>
</dbReference>
<evidence type="ECO:0000313" key="4">
    <source>
        <dbReference type="EMBL" id="JAC70657.1"/>
    </source>
</evidence>
<reference evidence="4" key="1">
    <citation type="submission" date="2014-05" db="EMBL/GenBank/DDBJ databases">
        <title>The transcriptome of the halophilic microalga Tetraselmis sp. GSL018 isolated from the Great Salt Lake, Utah.</title>
        <authorList>
            <person name="Jinkerson R.E."/>
            <person name="D'Adamo S."/>
            <person name="Posewitz M.C."/>
        </authorList>
    </citation>
    <scope>NUCLEOTIDE SEQUENCE</scope>
    <source>
        <strain evidence="4">GSL018</strain>
    </source>
</reference>
<dbReference type="InterPro" id="IPR001670">
    <property type="entry name" value="ADH_Fe/GldA"/>
</dbReference>
<feature type="domain" description="Fe-containing alcohol dehydrogenase-like C-terminal" evidence="3">
    <location>
        <begin position="82"/>
        <end position="295"/>
    </location>
</feature>
<accession>A0A061RCK2</accession>
<protein>
    <submittedName>
        <fullName evidence="4">Alcohol dehydrogenase</fullName>
    </submittedName>
</protein>
<evidence type="ECO:0000259" key="3">
    <source>
        <dbReference type="Pfam" id="PF25137"/>
    </source>
</evidence>
<proteinExistence type="predicted"/>
<dbReference type="EMBL" id="GBEZ01015515">
    <property type="protein sequence ID" value="JAC70657.1"/>
    <property type="molecule type" value="Transcribed_RNA"/>
</dbReference>
<feature type="domain" description="Alcohol dehydrogenase iron-type/glycerol dehydrogenase GldA" evidence="2">
    <location>
        <begin position="23"/>
        <end position="71"/>
    </location>
</feature>
<dbReference type="GO" id="GO:0046872">
    <property type="term" value="F:metal ion binding"/>
    <property type="evidence" value="ECO:0007669"/>
    <property type="project" value="InterPro"/>
</dbReference>
<dbReference type="CDD" id="cd08178">
    <property type="entry name" value="AAD_C"/>
    <property type="match status" value="1"/>
</dbReference>
<dbReference type="PANTHER" id="PTHR11496:SF83">
    <property type="entry name" value="HYDROXYACID-OXOACID TRANSHYDROGENASE, MITOCHONDRIAL"/>
    <property type="match status" value="1"/>
</dbReference>
<sequence length="383" mass="41647">MQALTARFMDIRKRVMDFPALGTKVKNLICVPTTSGTGAEVTPFAVVTGEDDRKYPICDYSLTPEMAIIDPNFTQDMPPKLTAATGYDALVHAIESFVSTFATDYTKAQSLHATKLINLNLEAAYSDGTNEAARENVHNGSAIAGMAFANAFLGICHSLAHQLGAQFHIPHGMANALMLTHVIAFNATDAPTKMAAFSQYRFPMALKGYAEMADALGLTEATDSDEAKVWALIDRFEELKANLDLPMSIRDAGVSWEEFEPKLDMMAAMAFDDQCTGANPRYPLIKELRQLLVDAFEGRPKKLGMTLQNAHPVTMALTEQKASVKGASELGSVSVRRTRQPSQARLASRVRFGLARAKPTLGRTVLRRAAASAAQPGIALFRM</sequence>
<gene>
    <name evidence="4" type="primary">YIAY</name>
    <name evidence="4" type="ORF">TSPGSL018_3665</name>
</gene>
<keyword evidence="1" id="KW-0560">Oxidoreductase</keyword>
<dbReference type="Gene3D" id="3.40.50.1970">
    <property type="match status" value="1"/>
</dbReference>
<dbReference type="AlphaFoldDB" id="A0A061RCK2"/>
<dbReference type="Gene3D" id="1.20.1090.10">
    <property type="entry name" value="Dehydroquinate synthase-like - alpha domain"/>
    <property type="match status" value="1"/>
</dbReference>
<dbReference type="InterPro" id="IPR056798">
    <property type="entry name" value="ADH_Fe_C"/>
</dbReference>
<dbReference type="InterPro" id="IPR018211">
    <property type="entry name" value="ADH_Fe_CS"/>
</dbReference>
<dbReference type="GO" id="GO:0004022">
    <property type="term" value="F:alcohol dehydrogenase (NAD+) activity"/>
    <property type="evidence" value="ECO:0007669"/>
    <property type="project" value="InterPro"/>
</dbReference>
<dbReference type="InterPro" id="IPR034789">
    <property type="entry name" value="AAD_C"/>
</dbReference>
<dbReference type="Pfam" id="PF00465">
    <property type="entry name" value="Fe-ADH"/>
    <property type="match status" value="1"/>
</dbReference>